<protein>
    <submittedName>
        <fullName evidence="1">Uncharacterized protein</fullName>
    </submittedName>
</protein>
<name>A0A139IT17_9PEZI</name>
<sequence>MGIIRHVSSAIAPLRIMISQWRRVPLYFASPASLFTLSRAARRLLSPSVGAGIFDGLYG</sequence>
<dbReference type="AlphaFoldDB" id="A0A139IT17"/>
<evidence type="ECO:0000313" key="2">
    <source>
        <dbReference type="Proteomes" id="UP000073492"/>
    </source>
</evidence>
<proteinExistence type="predicted"/>
<dbReference type="Proteomes" id="UP000073492">
    <property type="component" value="Unassembled WGS sequence"/>
</dbReference>
<dbReference type="OrthoDB" id="420046at2759"/>
<evidence type="ECO:0000313" key="1">
    <source>
        <dbReference type="EMBL" id="KXT17770.1"/>
    </source>
</evidence>
<dbReference type="EMBL" id="LFZO01000015">
    <property type="protein sequence ID" value="KXT17770.1"/>
    <property type="molecule type" value="Genomic_DNA"/>
</dbReference>
<reference evidence="1 2" key="1">
    <citation type="submission" date="2015-07" db="EMBL/GenBank/DDBJ databases">
        <title>Comparative genomics of the Sigatoka disease complex on banana suggests a link between parallel evolutionary changes in Pseudocercospora fijiensis and Pseudocercospora eumusae and increased virulence on the banana host.</title>
        <authorList>
            <person name="Chang T.-C."/>
            <person name="Salvucci A."/>
            <person name="Crous P.W."/>
            <person name="Stergiopoulos I."/>
        </authorList>
    </citation>
    <scope>NUCLEOTIDE SEQUENCE [LARGE SCALE GENOMIC DNA]</scope>
    <source>
        <strain evidence="1 2">CBS 116634</strain>
    </source>
</reference>
<accession>A0A139IT17</accession>
<comment type="caution">
    <text evidence="1">The sequence shown here is derived from an EMBL/GenBank/DDBJ whole genome shotgun (WGS) entry which is preliminary data.</text>
</comment>
<keyword evidence="2" id="KW-1185">Reference proteome</keyword>
<gene>
    <name evidence="1" type="ORF">AC579_3610</name>
</gene>
<organism evidence="1 2">
    <name type="scientific">Pseudocercospora musae</name>
    <dbReference type="NCBI Taxonomy" id="113226"/>
    <lineage>
        <taxon>Eukaryota</taxon>
        <taxon>Fungi</taxon>
        <taxon>Dikarya</taxon>
        <taxon>Ascomycota</taxon>
        <taxon>Pezizomycotina</taxon>
        <taxon>Dothideomycetes</taxon>
        <taxon>Dothideomycetidae</taxon>
        <taxon>Mycosphaerellales</taxon>
        <taxon>Mycosphaerellaceae</taxon>
        <taxon>Pseudocercospora</taxon>
    </lineage>
</organism>